<reference evidence="6 7" key="1">
    <citation type="journal article" date="2019" name="Nat. Microbiol.">
        <title>Mediterranean grassland soil C-N compound turnover is dependent on rainfall and depth, and is mediated by genomically divergent microorganisms.</title>
        <authorList>
            <person name="Diamond S."/>
            <person name="Andeer P.F."/>
            <person name="Li Z."/>
            <person name="Crits-Christoph A."/>
            <person name="Burstein D."/>
            <person name="Anantharaman K."/>
            <person name="Lane K.R."/>
            <person name="Thomas B.C."/>
            <person name="Pan C."/>
            <person name="Northen T.R."/>
            <person name="Banfield J.F."/>
        </authorList>
    </citation>
    <scope>NUCLEOTIDE SEQUENCE [LARGE SCALE GENOMIC DNA]</scope>
    <source>
        <strain evidence="6">WS_9</strain>
    </source>
</reference>
<comment type="subunit">
    <text evidence="2">Homodimer.</text>
</comment>
<dbReference type="SUPFAM" id="SSF55681">
    <property type="entry name" value="Class II aaRS and biotin synthetases"/>
    <property type="match status" value="1"/>
</dbReference>
<keyword evidence="2" id="KW-0547">Nucleotide-binding</keyword>
<dbReference type="GO" id="GO:0006427">
    <property type="term" value="P:histidyl-tRNA aminoacylation"/>
    <property type="evidence" value="ECO:0007669"/>
    <property type="project" value="UniProtKB-UniRule"/>
</dbReference>
<dbReference type="InterPro" id="IPR041715">
    <property type="entry name" value="HisRS-like_core"/>
</dbReference>
<evidence type="ECO:0000256" key="4">
    <source>
        <dbReference type="SAM" id="MobiDB-lite"/>
    </source>
</evidence>
<gene>
    <name evidence="2" type="primary">hisS</name>
    <name evidence="6" type="ORF">E6K79_10030</name>
</gene>
<dbReference type="PANTHER" id="PTHR43707">
    <property type="entry name" value="HISTIDYL-TRNA SYNTHETASE"/>
    <property type="match status" value="1"/>
</dbReference>
<dbReference type="InterPro" id="IPR006195">
    <property type="entry name" value="aa-tRNA-synth_II"/>
</dbReference>
<dbReference type="Proteomes" id="UP000317691">
    <property type="component" value="Unassembled WGS sequence"/>
</dbReference>
<feature type="binding site" evidence="3">
    <location>
        <position position="126"/>
    </location>
    <ligand>
        <name>L-histidine</name>
        <dbReference type="ChEBI" id="CHEBI:57595"/>
    </ligand>
</feature>
<keyword evidence="2" id="KW-0963">Cytoplasm</keyword>
<dbReference type="InterPro" id="IPR015807">
    <property type="entry name" value="His-tRNA-ligase"/>
</dbReference>
<protein>
    <recommendedName>
        <fullName evidence="2">Histidine--tRNA ligase</fullName>
        <ecNumber evidence="2">6.1.1.21</ecNumber>
    </recommendedName>
    <alternativeName>
        <fullName evidence="2">Histidyl-tRNA synthetase</fullName>
        <shortName evidence="2">HisRS</shortName>
    </alternativeName>
</protein>
<evidence type="ECO:0000256" key="2">
    <source>
        <dbReference type="HAMAP-Rule" id="MF_00127"/>
    </source>
</evidence>
<dbReference type="InterPro" id="IPR036621">
    <property type="entry name" value="Anticodon-bd_dom_sf"/>
</dbReference>
<dbReference type="SUPFAM" id="SSF52954">
    <property type="entry name" value="Class II aaRS ABD-related"/>
    <property type="match status" value="1"/>
</dbReference>
<accession>A0A538TIL6</accession>
<comment type="catalytic activity">
    <reaction evidence="2">
        <text>tRNA(His) + L-histidine + ATP = L-histidyl-tRNA(His) + AMP + diphosphate + H(+)</text>
        <dbReference type="Rhea" id="RHEA:17313"/>
        <dbReference type="Rhea" id="RHEA-COMP:9665"/>
        <dbReference type="Rhea" id="RHEA-COMP:9689"/>
        <dbReference type="ChEBI" id="CHEBI:15378"/>
        <dbReference type="ChEBI" id="CHEBI:30616"/>
        <dbReference type="ChEBI" id="CHEBI:33019"/>
        <dbReference type="ChEBI" id="CHEBI:57595"/>
        <dbReference type="ChEBI" id="CHEBI:78442"/>
        <dbReference type="ChEBI" id="CHEBI:78527"/>
        <dbReference type="ChEBI" id="CHEBI:456215"/>
        <dbReference type="EC" id="6.1.1.21"/>
    </reaction>
</comment>
<name>A0A538TIL6_UNCEI</name>
<feature type="binding site" evidence="3">
    <location>
        <position position="108"/>
    </location>
    <ligand>
        <name>L-histidine</name>
        <dbReference type="ChEBI" id="CHEBI:57595"/>
    </ligand>
</feature>
<dbReference type="GO" id="GO:0005737">
    <property type="term" value="C:cytoplasm"/>
    <property type="evidence" value="ECO:0007669"/>
    <property type="project" value="UniProtKB-SubCell"/>
</dbReference>
<dbReference type="AlphaFoldDB" id="A0A538TIL6"/>
<feature type="binding site" evidence="3">
    <location>
        <position position="253"/>
    </location>
    <ligand>
        <name>L-histidine</name>
        <dbReference type="ChEBI" id="CHEBI:57595"/>
    </ligand>
</feature>
<evidence type="ECO:0000256" key="1">
    <source>
        <dbReference type="ARBA" id="ARBA00008226"/>
    </source>
</evidence>
<feature type="binding site" evidence="3">
    <location>
        <begin position="77"/>
        <end position="79"/>
    </location>
    <ligand>
        <name>L-histidine</name>
        <dbReference type="ChEBI" id="CHEBI:57595"/>
    </ligand>
</feature>
<dbReference type="InterPro" id="IPR045864">
    <property type="entry name" value="aa-tRNA-synth_II/BPL/LPL"/>
</dbReference>
<dbReference type="Gene3D" id="3.30.930.10">
    <property type="entry name" value="Bira Bifunctional Protein, Domain 2"/>
    <property type="match status" value="1"/>
</dbReference>
<dbReference type="Pfam" id="PF13393">
    <property type="entry name" value="tRNA-synt_His"/>
    <property type="match status" value="1"/>
</dbReference>
<feature type="binding site" evidence="3">
    <location>
        <begin position="257"/>
        <end position="258"/>
    </location>
    <ligand>
        <name>L-histidine</name>
        <dbReference type="ChEBI" id="CHEBI:57595"/>
    </ligand>
</feature>
<feature type="domain" description="Aminoacyl-transfer RNA synthetases class-II family profile" evidence="5">
    <location>
        <begin position="1"/>
        <end position="308"/>
    </location>
</feature>
<keyword evidence="2" id="KW-0030">Aminoacyl-tRNA synthetase</keyword>
<keyword evidence="2" id="KW-0648">Protein biosynthesis</keyword>
<dbReference type="GO" id="GO:0004821">
    <property type="term" value="F:histidine-tRNA ligase activity"/>
    <property type="evidence" value="ECO:0007669"/>
    <property type="project" value="UniProtKB-UniRule"/>
</dbReference>
<feature type="binding site" evidence="3">
    <location>
        <position position="122"/>
    </location>
    <ligand>
        <name>L-histidine</name>
        <dbReference type="ChEBI" id="CHEBI:57595"/>
    </ligand>
</feature>
<dbReference type="InterPro" id="IPR004516">
    <property type="entry name" value="HisRS/HisZ"/>
</dbReference>
<evidence type="ECO:0000259" key="5">
    <source>
        <dbReference type="PROSITE" id="PS50862"/>
    </source>
</evidence>
<keyword evidence="2" id="KW-0067">ATP-binding</keyword>
<comment type="caution">
    <text evidence="6">The sequence shown here is derived from an EMBL/GenBank/DDBJ whole genome shotgun (WGS) entry which is preliminary data.</text>
</comment>
<dbReference type="Gene3D" id="3.40.50.800">
    <property type="entry name" value="Anticodon-binding domain"/>
    <property type="match status" value="1"/>
</dbReference>
<dbReference type="EMBL" id="VBOZ01000031">
    <property type="protein sequence ID" value="TMQ63455.1"/>
    <property type="molecule type" value="Genomic_DNA"/>
</dbReference>
<dbReference type="NCBIfam" id="TIGR00442">
    <property type="entry name" value="hisS"/>
    <property type="match status" value="1"/>
</dbReference>
<dbReference type="CDD" id="cd00773">
    <property type="entry name" value="HisRS-like_core"/>
    <property type="match status" value="1"/>
</dbReference>
<dbReference type="PROSITE" id="PS50862">
    <property type="entry name" value="AA_TRNA_LIGASE_II"/>
    <property type="match status" value="1"/>
</dbReference>
<proteinExistence type="inferred from homology"/>
<comment type="similarity">
    <text evidence="1 2">Belongs to the class-II aminoacyl-tRNA synthetase family.</text>
</comment>
<evidence type="ECO:0000313" key="6">
    <source>
        <dbReference type="EMBL" id="TMQ63455.1"/>
    </source>
</evidence>
<dbReference type="EC" id="6.1.1.21" evidence="2"/>
<dbReference type="HAMAP" id="MF_00127">
    <property type="entry name" value="His_tRNA_synth"/>
    <property type="match status" value="1"/>
</dbReference>
<sequence>MPRGTRDILPGESERWDRLESSTRDVMSRYGYREVRTPIFEATDLFVRSVGEATDIVRKELYTFEDRKRRSLTLRPEGTAPVVRAYLEHSLGQADPLARLYYIGPMFRYERPQAGRYRQFWQIGAELLGPAAPAADVEMIDLFCSILRSAGLDEIKVHVNSLGDATCRPVYRERLREYFTAQSERLCGDCRERLKTNPLRILDCKVPSCQPVIAGAPSVLESLCDPCREHFDAVRAGLDALGISQETAPRLVRGLDYYTRTLFEAYASQLGAQNAVGGGGRYDELVRELGGPATPAIGFSIGMERLLMSTGPIDLAQPARPDVCVVAREPSATWEALKFARSLRNVARYDAKDALRVMVDPSGRNASSQLKWAAKVGARYAVFVPADPDGHPVRDLRAGKDEAKQESAESLRRWLLEHPAPEEAPR</sequence>
<dbReference type="PANTHER" id="PTHR43707:SF1">
    <property type="entry name" value="HISTIDINE--TRNA LIGASE, MITOCHONDRIAL-RELATED"/>
    <property type="match status" value="1"/>
</dbReference>
<organism evidence="6 7">
    <name type="scientific">Eiseniibacteriota bacterium</name>
    <dbReference type="NCBI Taxonomy" id="2212470"/>
    <lineage>
        <taxon>Bacteria</taxon>
        <taxon>Candidatus Eiseniibacteriota</taxon>
    </lineage>
</organism>
<dbReference type="GO" id="GO:0005524">
    <property type="term" value="F:ATP binding"/>
    <property type="evidence" value="ECO:0007669"/>
    <property type="project" value="UniProtKB-UniRule"/>
</dbReference>
<evidence type="ECO:0000313" key="7">
    <source>
        <dbReference type="Proteomes" id="UP000317691"/>
    </source>
</evidence>
<feature type="region of interest" description="Disordered" evidence="4">
    <location>
        <begin position="389"/>
        <end position="426"/>
    </location>
</feature>
<dbReference type="PIRSF" id="PIRSF001549">
    <property type="entry name" value="His-tRNA_synth"/>
    <property type="match status" value="1"/>
</dbReference>
<keyword evidence="2 6" id="KW-0436">Ligase</keyword>
<evidence type="ECO:0000256" key="3">
    <source>
        <dbReference type="PIRSR" id="PIRSR001549-1"/>
    </source>
</evidence>
<comment type="subcellular location">
    <subcellularLocation>
        <location evidence="2">Cytoplasm</location>
    </subcellularLocation>
</comment>